<dbReference type="Pfam" id="PF00005">
    <property type="entry name" value="ABC_tran"/>
    <property type="match status" value="1"/>
</dbReference>
<proteinExistence type="predicted"/>
<accession>A0A9X2Z880</accession>
<organism evidence="5 6">
    <name type="scientific">Mycobacterium yunnanensis</name>
    <dbReference type="NCBI Taxonomy" id="368477"/>
    <lineage>
        <taxon>Bacteria</taxon>
        <taxon>Bacillati</taxon>
        <taxon>Actinomycetota</taxon>
        <taxon>Actinomycetes</taxon>
        <taxon>Mycobacteriales</taxon>
        <taxon>Mycobacteriaceae</taxon>
        <taxon>Mycobacterium</taxon>
    </lineage>
</organism>
<keyword evidence="3 5" id="KW-0067">ATP-binding</keyword>
<dbReference type="InterPro" id="IPR003593">
    <property type="entry name" value="AAA+_ATPase"/>
</dbReference>
<dbReference type="InterPro" id="IPR003439">
    <property type="entry name" value="ABC_transporter-like_ATP-bd"/>
</dbReference>
<dbReference type="RefSeq" id="WP_263999030.1">
    <property type="nucleotide sequence ID" value="NZ_JACKVK010000013.1"/>
</dbReference>
<dbReference type="PROSITE" id="PS00211">
    <property type="entry name" value="ABC_TRANSPORTER_1"/>
    <property type="match status" value="1"/>
</dbReference>
<keyword evidence="2" id="KW-0547">Nucleotide-binding</keyword>
<dbReference type="PANTHER" id="PTHR42788">
    <property type="entry name" value="TAURINE IMPORT ATP-BINDING PROTEIN-RELATED"/>
    <property type="match status" value="1"/>
</dbReference>
<dbReference type="AlphaFoldDB" id="A0A9X2Z880"/>
<evidence type="ECO:0000313" key="5">
    <source>
        <dbReference type="EMBL" id="MCV7424051.1"/>
    </source>
</evidence>
<keyword evidence="1" id="KW-0813">Transport</keyword>
<dbReference type="InterPro" id="IPR050166">
    <property type="entry name" value="ABC_transporter_ATP-bind"/>
</dbReference>
<dbReference type="PROSITE" id="PS50893">
    <property type="entry name" value="ABC_TRANSPORTER_2"/>
    <property type="match status" value="1"/>
</dbReference>
<dbReference type="CDD" id="cd03293">
    <property type="entry name" value="ABC_NrtD_SsuB_transporters"/>
    <property type="match status" value="1"/>
</dbReference>
<dbReference type="GO" id="GO:0016887">
    <property type="term" value="F:ATP hydrolysis activity"/>
    <property type="evidence" value="ECO:0007669"/>
    <property type="project" value="InterPro"/>
</dbReference>
<reference evidence="5" key="2">
    <citation type="journal article" date="2022" name="BMC Genomics">
        <title>Comparative genome analysis of mycobacteria focusing on tRNA and non-coding RNA.</title>
        <authorList>
            <person name="Behra P.R.K."/>
            <person name="Pettersson B.M.F."/>
            <person name="Ramesh M."/>
            <person name="Das S."/>
            <person name="Dasgupta S."/>
            <person name="Kirsebom L.A."/>
        </authorList>
    </citation>
    <scope>NUCLEOTIDE SEQUENCE</scope>
    <source>
        <strain evidence="5">DSM 44838</strain>
    </source>
</reference>
<dbReference type="Proteomes" id="UP001141629">
    <property type="component" value="Unassembled WGS sequence"/>
</dbReference>
<dbReference type="SMART" id="SM00382">
    <property type="entry name" value="AAA"/>
    <property type="match status" value="1"/>
</dbReference>
<name>A0A9X2Z880_9MYCO</name>
<dbReference type="GO" id="GO:0005524">
    <property type="term" value="F:ATP binding"/>
    <property type="evidence" value="ECO:0007669"/>
    <property type="project" value="UniProtKB-KW"/>
</dbReference>
<dbReference type="InterPro" id="IPR027417">
    <property type="entry name" value="P-loop_NTPase"/>
</dbReference>
<feature type="domain" description="ABC transporter" evidence="4">
    <location>
        <begin position="4"/>
        <end position="235"/>
    </location>
</feature>
<evidence type="ECO:0000256" key="3">
    <source>
        <dbReference type="ARBA" id="ARBA00022840"/>
    </source>
</evidence>
<evidence type="ECO:0000256" key="2">
    <source>
        <dbReference type="ARBA" id="ARBA00022741"/>
    </source>
</evidence>
<comment type="caution">
    <text evidence="5">The sequence shown here is derived from an EMBL/GenBank/DDBJ whole genome shotgun (WGS) entry which is preliminary data.</text>
</comment>
<dbReference type="InterPro" id="IPR017871">
    <property type="entry name" value="ABC_transporter-like_CS"/>
</dbReference>
<protein>
    <submittedName>
        <fullName evidence="5">ABC transporter ATP-binding protein</fullName>
    </submittedName>
</protein>
<gene>
    <name evidence="5" type="ORF">H7K45_26195</name>
</gene>
<dbReference type="PANTHER" id="PTHR42788:SF13">
    <property type="entry name" value="ALIPHATIC SULFONATES IMPORT ATP-BINDING PROTEIN SSUB"/>
    <property type="match status" value="1"/>
</dbReference>
<dbReference type="Gene3D" id="3.40.50.300">
    <property type="entry name" value="P-loop containing nucleotide triphosphate hydrolases"/>
    <property type="match status" value="1"/>
</dbReference>
<evidence type="ECO:0000256" key="1">
    <source>
        <dbReference type="ARBA" id="ARBA00022448"/>
    </source>
</evidence>
<keyword evidence="6" id="KW-1185">Reference proteome</keyword>
<dbReference type="SUPFAM" id="SSF52540">
    <property type="entry name" value="P-loop containing nucleoside triphosphate hydrolases"/>
    <property type="match status" value="1"/>
</dbReference>
<reference evidence="5" key="1">
    <citation type="submission" date="2020-07" db="EMBL/GenBank/DDBJ databases">
        <authorList>
            <person name="Pettersson B.M.F."/>
            <person name="Behra P.R.K."/>
            <person name="Ramesh M."/>
            <person name="Das S."/>
            <person name="Dasgupta S."/>
            <person name="Kirsebom L.A."/>
        </authorList>
    </citation>
    <scope>NUCLEOTIDE SEQUENCE</scope>
    <source>
        <strain evidence="5">DSM 44838</strain>
    </source>
</reference>
<evidence type="ECO:0000313" key="6">
    <source>
        <dbReference type="Proteomes" id="UP001141629"/>
    </source>
</evidence>
<sequence length="252" mass="27279">MSAVEFDSVSLSYRTRAGRRLALDDVTLTVDSGQFVALVGPSGCGKSTLLKTAAGLVTPTGGVVRVGGQDVTSPPVGVGMLFQNDALLPWRSVGENVRLPLQIAGQPRAEQTERVGALLSKVGLSDFADYLPTQLSGGMRKRVALARTLASDPTVFLMDEPFGPLDALTRREIGADFLRLWEQLRTTVLFVTHDVDEALLLADRVVVMSPGPGRILEEFTVSLDRPRDPRELRFTPEYHDLYDAVSDTLGVA</sequence>
<evidence type="ECO:0000259" key="4">
    <source>
        <dbReference type="PROSITE" id="PS50893"/>
    </source>
</evidence>
<dbReference type="EMBL" id="JACKVK010000013">
    <property type="protein sequence ID" value="MCV7424051.1"/>
    <property type="molecule type" value="Genomic_DNA"/>
</dbReference>